<reference evidence="2 3" key="1">
    <citation type="submission" date="2018-12" db="EMBL/GenBank/DDBJ databases">
        <authorList>
            <consortium name="Pathogen Informatics"/>
        </authorList>
    </citation>
    <scope>NUCLEOTIDE SEQUENCE [LARGE SCALE GENOMIC DNA]</scope>
    <source>
        <strain evidence="2 3">NCTC11466</strain>
    </source>
</reference>
<protein>
    <submittedName>
        <fullName evidence="2">Uncharacterized protein</fullName>
    </submittedName>
</protein>
<accession>A0A3S4MDG7</accession>
<dbReference type="EMBL" id="LR134201">
    <property type="protein sequence ID" value="VEB95798.1"/>
    <property type="molecule type" value="Genomic_DNA"/>
</dbReference>
<keyword evidence="3" id="KW-1185">Reference proteome</keyword>
<keyword evidence="1" id="KW-0812">Transmembrane</keyword>
<name>A0A3S4MDG7_9ENTR</name>
<evidence type="ECO:0000313" key="2">
    <source>
        <dbReference type="EMBL" id="VEB95798.1"/>
    </source>
</evidence>
<dbReference type="AlphaFoldDB" id="A0A3S4MDG7"/>
<organism evidence="2 3">
    <name type="scientific">Cedecea lapagei</name>
    <dbReference type="NCBI Taxonomy" id="158823"/>
    <lineage>
        <taxon>Bacteria</taxon>
        <taxon>Pseudomonadati</taxon>
        <taxon>Pseudomonadota</taxon>
        <taxon>Gammaproteobacteria</taxon>
        <taxon>Enterobacterales</taxon>
        <taxon>Enterobacteriaceae</taxon>
        <taxon>Cedecea</taxon>
    </lineage>
</organism>
<keyword evidence="1" id="KW-1133">Transmembrane helix</keyword>
<evidence type="ECO:0000313" key="3">
    <source>
        <dbReference type="Proteomes" id="UP000274122"/>
    </source>
</evidence>
<gene>
    <name evidence="2" type="ORF">NCTC11466_00934</name>
</gene>
<proteinExistence type="predicted"/>
<dbReference type="KEGG" id="clap:NCTC11466_00934"/>
<feature type="transmembrane region" description="Helical" evidence="1">
    <location>
        <begin position="12"/>
        <end position="31"/>
    </location>
</feature>
<evidence type="ECO:0000256" key="1">
    <source>
        <dbReference type="SAM" id="Phobius"/>
    </source>
</evidence>
<dbReference type="Proteomes" id="UP000274122">
    <property type="component" value="Chromosome"/>
</dbReference>
<sequence>MFGYLTQTMMHFIPVVLFHPVTVFLPGLVYMNQGARFAFIHLITPHHNKICRHTQRPPGFIKTLLMTLTIPHL</sequence>
<keyword evidence="1" id="KW-0472">Membrane</keyword>